<evidence type="ECO:0000313" key="2">
    <source>
        <dbReference type="EMBL" id="CAK0832546.1"/>
    </source>
</evidence>
<gene>
    <name evidence="2" type="ORF">PCOR1329_LOCUS30537</name>
</gene>
<sequence>MILKAEAAAQIEMRGLDSMKSQLLAKATEVGARATPGMANPSLKLSIRKAIIQRRAREPTDYMGFGKRGALTHRQVLSQHPTCATWCQAEVNAGGSWELARFAPWPNEVVRTRQEMTRDPGEVSKETMGATMEDELEGQEKLGAAAPEEKNTDQLTAADADRAEPAQPATGEDRGAAKLNELHRRELRSSEFQSERPGRGLNYTKELDPISCVGSQSASRRPAMLSAWNGRKLGAPAGNQKAREARDDAEPDHLWVSVRRGALSNLALCFNGKAEAAGKRMPQAIKEYKAAVQLVHDQATQGKHARWEWPIKCEGWGHAMIRHMVEDCSTTVVEVAGRQLGAKNDKGQPLLQELLIATTSPKMAARMSPECLGDRRRGELAGGGPAAAASNYSNEFAKRTVRAMIEEAPPPPDNREFLRCLAEPEAPEGQALAAGRGKTPTGAGHNSKEHQQIMRWLTSVHRGSGHSSKTAMLNALRRKGASPLALQVARDFHCDARAEAKQRRPAHPPVSLEVIPPTWKRFQADQFEWGHPRQKTKLTFPLTIDEICTARVSKLLCHMLGEDRHRRPVWADLESFYEERWVPYFGKPQKIKVGPEAIQATKGTMDRPVAESPEMSTEEALARAVAAGRQVYTRRISRAENTKNQTLKSAAPGMRARYFRAQKGETKGRFKGLARAPAAETPRPVDGDLGQNESLRPGCLGPVVWLVRAGRIIEVDLSQARAGSAREIARAELMGAARQEHLDFTGRDPAEHDAEFATREGAPDPAPPLKRARATEPAENEGPKEPPRGRPAPPGRMQFKKGQHLGGTAGWARTSRAAVAEKNLEEQAALMAKATPDARAFWARQGAPLELPFAGEAPKQATRHMSTSMASQLGKGKREISERTLTPDELKRRRGREILRGPDGLWLVFGVRGGPFASEYSGAEGVRFEDGQHWLFGDSGRFPGELDQLTVRRSLAALRGKACRGILAHRAATCIELLKAINCTRSGCVLGFAFEYGMSKLRAGLNERKVAQLAMELAVGRARSKRLRIRTCKLKTKLHQSSRAIQSALAHGSDQATLGNQGAADAESDPDFEVLTWACLYPAPMTPAVAPILRLCSHCWDKGCRDSALARCSSFDAFLAAHAPEFQAMAPPKSKQHDVAEDGTQPPFEPDALEMFPSGETQCEGPPDSLTDSTVPEDYANTIPAEVLQRRRSLEPARPEKMVNIPSPTPGTAGSASSGQAAPPPVARFADVAKKLSEAPTPQYSFKKELAAAAARTKITAEELIMTAAPRWDRWEDVPVGIQQGFIDKLGSRFPVKLGELPVESTNYKVFFEGAPQHVVDKMNQDFELDRPAWQERIRPWIDPAKIARDSAREVTKRFFTVTETKSKETQKGIDDGIIVVRTEFMAFEGFWHRKTDEESTLEFERIHAEQNGKYDVTWAEDGEVKVLQKIATKDIGRIRTSKGESKSNCSMQVEMETSAFDAEVKRRRLMAKSSVSASSCDGRMPPSHVPTNARSAEHYLTFGDSRSRADSVDTLDASTVGVATSPREALREAEATDTSKDGAKLKKGAPSETGGKTKLFKPKSDINIDDAPRERVAPTMEDIEKMEPVVFMEVKRHWSEMASHVHAGFMATGSGYVSQLRAASDAVGNEAHNDLDMPTDELIKSISSIAQEIQIDEIEKTKRQVHTQLDGLRYLNEKGGHDKHIEYMSHYNKRIKIMRRLMKCNFSKELADNISRAICSMRGDAEKKSLVSEPCAKGGKLRKPLLFQGSVALNGSSVDPFEITAWSDPNSEVHNAVSRMIQANSEAIDIKIKVHDSSFDTKGQNWLGCLGRVKSDWVVTDVETLGDGYFELCTGGVPPWLMTIKADCPRWGPAPVPLVGFERIVIARAKDAHIMCREAATVLQNGASLKVFLKFAETEEGSSGIQGSTIIRLTIGEILHAPTGAMIMPLHRPLELQQAVSQNVARAISNYNAEYLAAQAAGSSMYKEKAAALGRGAVTWPGECPDTTEVNNYVITSALETLPPGAAPPPEEVTRTRHLVLQMMARLGFAGYRADVTGAFTQNREIQHNLFAMPVKELAAAAIEWFATVSEAFEEFGWTQTKMDPRVWVLRGDARGRDNSFTKEALQGFTDLDIVAIAGSRVGDFLLGCKGSDPRWAMAREQIQGRFKW</sequence>
<feature type="compositionally biased region" description="Basic and acidic residues" evidence="1">
    <location>
        <begin position="1188"/>
        <end position="1201"/>
    </location>
</feature>
<evidence type="ECO:0000313" key="3">
    <source>
        <dbReference type="Proteomes" id="UP001189429"/>
    </source>
</evidence>
<feature type="compositionally biased region" description="Basic and acidic residues" evidence="1">
    <location>
        <begin position="1529"/>
        <end position="1545"/>
    </location>
</feature>
<feature type="region of interest" description="Disordered" evidence="1">
    <location>
        <begin position="757"/>
        <end position="814"/>
    </location>
</feature>
<dbReference type="EMBL" id="CAUYUJ010011769">
    <property type="protein sequence ID" value="CAK0832546.1"/>
    <property type="molecule type" value="Genomic_DNA"/>
</dbReference>
<feature type="region of interest" description="Disordered" evidence="1">
    <location>
        <begin position="669"/>
        <end position="693"/>
    </location>
</feature>
<feature type="compositionally biased region" description="Basic and acidic residues" evidence="1">
    <location>
        <begin position="773"/>
        <end position="788"/>
    </location>
</feature>
<feature type="region of interest" description="Disordered" evidence="1">
    <location>
        <begin position="428"/>
        <end position="447"/>
    </location>
</feature>
<evidence type="ECO:0000256" key="1">
    <source>
        <dbReference type="SAM" id="MobiDB-lite"/>
    </source>
</evidence>
<dbReference type="Proteomes" id="UP001189429">
    <property type="component" value="Unassembled WGS sequence"/>
</dbReference>
<feature type="compositionally biased region" description="Basic and acidic residues" evidence="1">
    <location>
        <begin position="185"/>
        <end position="198"/>
    </location>
</feature>
<feature type="region of interest" description="Disordered" evidence="1">
    <location>
        <begin position="185"/>
        <end position="206"/>
    </location>
</feature>
<protein>
    <submittedName>
        <fullName evidence="2">Uncharacterized protein</fullName>
    </submittedName>
</protein>
<keyword evidence="3" id="KW-1185">Reference proteome</keyword>
<organism evidence="2 3">
    <name type="scientific">Prorocentrum cordatum</name>
    <dbReference type="NCBI Taxonomy" id="2364126"/>
    <lineage>
        <taxon>Eukaryota</taxon>
        <taxon>Sar</taxon>
        <taxon>Alveolata</taxon>
        <taxon>Dinophyceae</taxon>
        <taxon>Prorocentrales</taxon>
        <taxon>Prorocentraceae</taxon>
        <taxon>Prorocentrum</taxon>
    </lineage>
</organism>
<feature type="compositionally biased region" description="Low complexity" evidence="1">
    <location>
        <begin position="1210"/>
        <end position="1221"/>
    </location>
</feature>
<feature type="region of interest" description="Disordered" evidence="1">
    <location>
        <begin position="1184"/>
        <end position="1224"/>
    </location>
</feature>
<proteinExistence type="predicted"/>
<reference evidence="2" key="1">
    <citation type="submission" date="2023-10" db="EMBL/GenBank/DDBJ databases">
        <authorList>
            <person name="Chen Y."/>
            <person name="Shah S."/>
            <person name="Dougan E. K."/>
            <person name="Thang M."/>
            <person name="Chan C."/>
        </authorList>
    </citation>
    <scope>NUCLEOTIDE SEQUENCE [LARGE SCALE GENOMIC DNA]</scope>
</reference>
<feature type="region of interest" description="Disordered" evidence="1">
    <location>
        <begin position="1523"/>
        <end position="1566"/>
    </location>
</feature>
<name>A0ABN9SL96_9DINO</name>
<comment type="caution">
    <text evidence="2">The sequence shown here is derived from an EMBL/GenBank/DDBJ whole genome shotgun (WGS) entry which is preliminary data.</text>
</comment>
<feature type="region of interest" description="Disordered" evidence="1">
    <location>
        <begin position="229"/>
        <end position="248"/>
    </location>
</feature>
<accession>A0ABN9SL96</accession>